<reference evidence="3 4" key="1">
    <citation type="submission" date="2019-09" db="EMBL/GenBank/DDBJ databases">
        <title>Phylogeny of genus Pseudoclavibacter and closely related genus.</title>
        <authorList>
            <person name="Li Y."/>
        </authorList>
    </citation>
    <scope>NUCLEOTIDE SEQUENCE [LARGE SCALE GENOMIC DNA]</scope>
    <source>
        <strain evidence="3 4">EGI 60007</strain>
    </source>
</reference>
<feature type="domain" description="PucR C-terminal helix-turn-helix" evidence="1">
    <location>
        <begin position="314"/>
        <end position="361"/>
    </location>
</feature>
<dbReference type="OrthoDB" id="3190266at2"/>
<evidence type="ECO:0000259" key="1">
    <source>
        <dbReference type="Pfam" id="PF13556"/>
    </source>
</evidence>
<sequence length="388" mass="43488">MVDRTRWQELLGRVRRDVPRMLDEFLAELAEHDGYADAQFPRDDLERTAVQAFELLLTRLENDDGNEAALAFATQLGQRRARQGLRIDQFTDAVRINFRLLWRALHRAAQPDLVEELMANGEQVLTVVERYATDVQKAFSDETQRMADLHRTAQERSLARLFSGPAADADARQIAETLSLTVNDTYEMFALPSESWRAEQATQLGEGRMLAYDDGEVTFLIRARGPVDWRVSVPHIDGAYLARIPGIGHLHAASVLAKRLVGVYPSSGTGAFTLKDGFHLLAGETVRSQVAGFEHELIGRFHESDSDERARFQATLREFVRTGSVQETADRLFVHRNTVFKRIRAFESITDLDLMVPRDAAIALFLVQGAGSGVEINTDGTNPATSRH</sequence>
<dbReference type="InterPro" id="IPR025736">
    <property type="entry name" value="PucR_C-HTH_dom"/>
</dbReference>
<dbReference type="InterPro" id="IPR042070">
    <property type="entry name" value="PucR_C-HTH_sf"/>
</dbReference>
<dbReference type="Pfam" id="PF13556">
    <property type="entry name" value="HTH_30"/>
    <property type="match status" value="1"/>
</dbReference>
<proteinExistence type="predicted"/>
<dbReference type="Proteomes" id="UP000431744">
    <property type="component" value="Unassembled WGS sequence"/>
</dbReference>
<evidence type="ECO:0000313" key="3">
    <source>
        <dbReference type="EMBL" id="KAB1648128.1"/>
    </source>
</evidence>
<dbReference type="Pfam" id="PF14361">
    <property type="entry name" value="RsbRD_N"/>
    <property type="match status" value="1"/>
</dbReference>
<dbReference type="EMBL" id="WBJY01000002">
    <property type="protein sequence ID" value="KAB1648128.1"/>
    <property type="molecule type" value="Genomic_DNA"/>
</dbReference>
<organism evidence="3 4">
    <name type="scientific">Pseudoclavibacter endophyticus</name>
    <dbReference type="NCBI Taxonomy" id="1778590"/>
    <lineage>
        <taxon>Bacteria</taxon>
        <taxon>Bacillati</taxon>
        <taxon>Actinomycetota</taxon>
        <taxon>Actinomycetes</taxon>
        <taxon>Micrococcales</taxon>
        <taxon>Microbacteriaceae</taxon>
        <taxon>Pseudoclavibacter</taxon>
    </lineage>
</organism>
<dbReference type="InterPro" id="IPR025751">
    <property type="entry name" value="RsbRD_N_dom"/>
</dbReference>
<accession>A0A6H9WMZ0</accession>
<dbReference type="RefSeq" id="WP_158029323.1">
    <property type="nucleotide sequence ID" value="NZ_BMHG01000001.1"/>
</dbReference>
<evidence type="ECO:0000259" key="2">
    <source>
        <dbReference type="Pfam" id="PF14361"/>
    </source>
</evidence>
<gene>
    <name evidence="3" type="ORF">F8O04_10425</name>
</gene>
<evidence type="ECO:0000313" key="4">
    <source>
        <dbReference type="Proteomes" id="UP000431744"/>
    </source>
</evidence>
<comment type="caution">
    <text evidence="3">The sequence shown here is derived from an EMBL/GenBank/DDBJ whole genome shotgun (WGS) entry which is preliminary data.</text>
</comment>
<keyword evidence="4" id="KW-1185">Reference proteome</keyword>
<dbReference type="Gene3D" id="1.10.10.2840">
    <property type="entry name" value="PucR C-terminal helix-turn-helix domain"/>
    <property type="match status" value="1"/>
</dbReference>
<name>A0A6H9WMZ0_9MICO</name>
<feature type="domain" description="RsbT co-antagonist protein RsbRD N-terminal" evidence="2">
    <location>
        <begin position="20"/>
        <end position="152"/>
    </location>
</feature>
<dbReference type="PANTHER" id="PTHR33744">
    <property type="entry name" value="CARBOHYDRATE DIACID REGULATOR"/>
    <property type="match status" value="1"/>
</dbReference>
<protein>
    <submittedName>
        <fullName evidence="3">PucR family transcriptional regulator</fullName>
    </submittedName>
</protein>
<dbReference type="AlphaFoldDB" id="A0A6H9WMZ0"/>
<dbReference type="InterPro" id="IPR051448">
    <property type="entry name" value="CdaR-like_regulators"/>
</dbReference>